<feature type="region of interest" description="Disordered" evidence="1">
    <location>
        <begin position="313"/>
        <end position="362"/>
    </location>
</feature>
<evidence type="ECO:0000313" key="2">
    <source>
        <dbReference type="EMBL" id="KAJ3096601.1"/>
    </source>
</evidence>
<protein>
    <submittedName>
        <fullName evidence="2">Uncharacterized protein</fullName>
    </submittedName>
</protein>
<evidence type="ECO:0000256" key="1">
    <source>
        <dbReference type="SAM" id="MobiDB-lite"/>
    </source>
</evidence>
<reference evidence="2" key="1">
    <citation type="submission" date="2020-05" db="EMBL/GenBank/DDBJ databases">
        <title>Phylogenomic resolution of chytrid fungi.</title>
        <authorList>
            <person name="Stajich J.E."/>
            <person name="Amses K."/>
            <person name="Simmons R."/>
            <person name="Seto K."/>
            <person name="Myers J."/>
            <person name="Bonds A."/>
            <person name="Quandt C.A."/>
            <person name="Barry K."/>
            <person name="Liu P."/>
            <person name="Grigoriev I."/>
            <person name="Longcore J.E."/>
            <person name="James T.Y."/>
        </authorList>
    </citation>
    <scope>NUCLEOTIDE SEQUENCE</scope>
    <source>
        <strain evidence="2">JEL0513</strain>
    </source>
</reference>
<sequence length="391" mass="43386">MFRFSAAASRDQSRLQVRIALLQRNRFSIVLTRKSSSSIPPTQPSDSAKLLMELEKARPKRKSSLAGASFTLEALLSPTLYSANTIPSATPLSANNNSNSPPLPTNSQQLPQILMTVNDSDAKKTTANGQVSFQSLIFKLNTQEEPKVQNISNANRRGRGTKASTQHFPTDNTEPPNNPEIRLIKIFQQQGVNRKRGGGIETKPHFNIEPIVSETKQSSAPLLSIVKPVFSKTIKTDGFDKPKRNDRTITAPTSRDSIDYVSHSKPLRLSSAPHLSKKSNTVVSKQDLNASNKKAEDADELYFAGSIEVDDDFEDDRSNSERVKKKEKTHVKDGKGKKVPLKDREEVDENFDPEERKRARERKIKPKDVLLPDGISVVNLGSLLGLSFGEF</sequence>
<evidence type="ECO:0000313" key="3">
    <source>
        <dbReference type="Proteomes" id="UP001211907"/>
    </source>
</evidence>
<comment type="caution">
    <text evidence="2">The sequence shown here is derived from an EMBL/GenBank/DDBJ whole genome shotgun (WGS) entry which is preliminary data.</text>
</comment>
<feature type="region of interest" description="Disordered" evidence="1">
    <location>
        <begin position="155"/>
        <end position="179"/>
    </location>
</feature>
<feature type="region of interest" description="Disordered" evidence="1">
    <location>
        <begin position="235"/>
        <end position="291"/>
    </location>
</feature>
<gene>
    <name evidence="2" type="ORF">HK100_005531</name>
</gene>
<dbReference type="AlphaFoldDB" id="A0AAD5X818"/>
<organism evidence="2 3">
    <name type="scientific">Physocladia obscura</name>
    <dbReference type="NCBI Taxonomy" id="109957"/>
    <lineage>
        <taxon>Eukaryota</taxon>
        <taxon>Fungi</taxon>
        <taxon>Fungi incertae sedis</taxon>
        <taxon>Chytridiomycota</taxon>
        <taxon>Chytridiomycota incertae sedis</taxon>
        <taxon>Chytridiomycetes</taxon>
        <taxon>Chytridiales</taxon>
        <taxon>Chytriomycetaceae</taxon>
        <taxon>Physocladia</taxon>
    </lineage>
</organism>
<feature type="compositionally biased region" description="Basic and acidic residues" evidence="1">
    <location>
        <begin position="316"/>
        <end position="345"/>
    </location>
</feature>
<keyword evidence="3" id="KW-1185">Reference proteome</keyword>
<dbReference type="EMBL" id="JADGJH010002584">
    <property type="protein sequence ID" value="KAJ3096601.1"/>
    <property type="molecule type" value="Genomic_DNA"/>
</dbReference>
<accession>A0AAD5X818</accession>
<proteinExistence type="predicted"/>
<dbReference type="Proteomes" id="UP001211907">
    <property type="component" value="Unassembled WGS sequence"/>
</dbReference>
<feature type="compositionally biased region" description="Polar residues" evidence="1">
    <location>
        <begin position="278"/>
        <end position="291"/>
    </location>
</feature>
<feature type="compositionally biased region" description="Basic and acidic residues" evidence="1">
    <location>
        <begin position="235"/>
        <end position="247"/>
    </location>
</feature>
<name>A0AAD5X818_9FUNG</name>